<evidence type="ECO:0000256" key="1">
    <source>
        <dbReference type="SAM" id="MobiDB-lite"/>
    </source>
</evidence>
<feature type="compositionally biased region" description="Polar residues" evidence="1">
    <location>
        <begin position="122"/>
        <end position="137"/>
    </location>
</feature>
<feature type="region of interest" description="Disordered" evidence="1">
    <location>
        <begin position="1"/>
        <end position="168"/>
    </location>
</feature>
<feature type="compositionally biased region" description="Basic and acidic residues" evidence="1">
    <location>
        <begin position="138"/>
        <end position="148"/>
    </location>
</feature>
<reference evidence="2 3" key="1">
    <citation type="journal article" date="2024" name="Commun. Biol.">
        <title>Comparative genomic analysis of thermophilic fungi reveals convergent evolutionary adaptations and gene losses.</title>
        <authorList>
            <person name="Steindorff A.S."/>
            <person name="Aguilar-Pontes M.V."/>
            <person name="Robinson A.J."/>
            <person name="Andreopoulos B."/>
            <person name="LaButti K."/>
            <person name="Kuo A."/>
            <person name="Mondo S."/>
            <person name="Riley R."/>
            <person name="Otillar R."/>
            <person name="Haridas S."/>
            <person name="Lipzen A."/>
            <person name="Grimwood J."/>
            <person name="Schmutz J."/>
            <person name="Clum A."/>
            <person name="Reid I.D."/>
            <person name="Moisan M.C."/>
            <person name="Butler G."/>
            <person name="Nguyen T.T.M."/>
            <person name="Dewar K."/>
            <person name="Conant G."/>
            <person name="Drula E."/>
            <person name="Henrissat B."/>
            <person name="Hansel C."/>
            <person name="Singer S."/>
            <person name="Hutchinson M.I."/>
            <person name="de Vries R.P."/>
            <person name="Natvig D.O."/>
            <person name="Powell A.J."/>
            <person name="Tsang A."/>
            <person name="Grigoriev I.V."/>
        </authorList>
    </citation>
    <scope>NUCLEOTIDE SEQUENCE [LARGE SCALE GENOMIC DNA]</scope>
    <source>
        <strain evidence="2 3">ATCC 22073</strain>
    </source>
</reference>
<sequence length="168" mass="17770">MSNSAAEFHSSVPGSKPLETSGVRSPAPSQHGPGSFAPRTSKDLLTLSNHALPPQHQLGRQVGREAVPEFHAETHPPGAAPAEATYQPHLRPADTRRPPSEQQPLSADPLAMPGATSGEVHSASTQARPMEGQTSQEVRTRRTEHAGLEGRGATASEETVESKAGRVW</sequence>
<protein>
    <submittedName>
        <fullName evidence="2">Uncharacterized protein</fullName>
    </submittedName>
</protein>
<comment type="caution">
    <text evidence="2">The sequence shown here is derived from an EMBL/GenBank/DDBJ whole genome shotgun (WGS) entry which is preliminary data.</text>
</comment>
<dbReference type="Proteomes" id="UP001600064">
    <property type="component" value="Unassembled WGS sequence"/>
</dbReference>
<gene>
    <name evidence="2" type="ORF">VTJ83DRAFT_6032</name>
</gene>
<organism evidence="2 3">
    <name type="scientific">Remersonia thermophila</name>
    <dbReference type="NCBI Taxonomy" id="72144"/>
    <lineage>
        <taxon>Eukaryota</taxon>
        <taxon>Fungi</taxon>
        <taxon>Dikarya</taxon>
        <taxon>Ascomycota</taxon>
        <taxon>Pezizomycotina</taxon>
        <taxon>Sordariomycetes</taxon>
        <taxon>Sordariomycetidae</taxon>
        <taxon>Sordariales</taxon>
        <taxon>Sordariales incertae sedis</taxon>
        <taxon>Remersonia</taxon>
    </lineage>
</organism>
<name>A0ABR4D8I8_9PEZI</name>
<evidence type="ECO:0000313" key="3">
    <source>
        <dbReference type="Proteomes" id="UP001600064"/>
    </source>
</evidence>
<feature type="compositionally biased region" description="Basic and acidic residues" evidence="1">
    <location>
        <begin position="62"/>
        <end position="74"/>
    </location>
</feature>
<dbReference type="EMBL" id="JAZGUE010000005">
    <property type="protein sequence ID" value="KAL2266680.1"/>
    <property type="molecule type" value="Genomic_DNA"/>
</dbReference>
<dbReference type="GeneID" id="98127343"/>
<dbReference type="RefSeq" id="XP_070865407.1">
    <property type="nucleotide sequence ID" value="XM_071012699.1"/>
</dbReference>
<proteinExistence type="predicted"/>
<evidence type="ECO:0000313" key="2">
    <source>
        <dbReference type="EMBL" id="KAL2266680.1"/>
    </source>
</evidence>
<keyword evidence="3" id="KW-1185">Reference proteome</keyword>
<accession>A0ABR4D8I8</accession>